<dbReference type="InterPro" id="IPR007529">
    <property type="entry name" value="Znf_HIT"/>
</dbReference>
<proteinExistence type="predicted"/>
<gene>
    <name evidence="3" type="ORF">CNBG_1734</name>
</gene>
<keyword evidence="1" id="KW-0862">Zinc</keyword>
<dbReference type="OMA" id="AVITDIW"/>
<dbReference type="STRING" id="294750.A0A095D3H6"/>
<feature type="domain" description="HIT-type" evidence="2">
    <location>
        <begin position="30"/>
        <end position="63"/>
    </location>
</feature>
<dbReference type="PANTHER" id="PTHR15555">
    <property type="entry name" value="ZINC FINGER HIT DOMAIN CONTAINING PROTEIN 2 PROTEIN FON -RELATED"/>
    <property type="match status" value="1"/>
</dbReference>
<dbReference type="VEuPathDB" id="FungiDB:CNBG_1734"/>
<accession>A0A095D3H6</accession>
<dbReference type="InterPro" id="IPR039646">
    <property type="entry name" value="ZNHIT2"/>
</dbReference>
<keyword evidence="4" id="KW-1185">Reference proteome</keyword>
<keyword evidence="1" id="KW-0479">Metal-binding</keyword>
<dbReference type="SUPFAM" id="SSF144232">
    <property type="entry name" value="HIT/MYND zinc finger-like"/>
    <property type="match status" value="1"/>
</dbReference>
<evidence type="ECO:0000256" key="1">
    <source>
        <dbReference type="PROSITE-ProRule" id="PRU00453"/>
    </source>
</evidence>
<organism evidence="3 4">
    <name type="scientific">Cryptococcus deuterogattii (strain R265)</name>
    <name type="common">Cryptococcus gattii VGII (strain R265)</name>
    <dbReference type="NCBI Taxonomy" id="294750"/>
    <lineage>
        <taxon>Eukaryota</taxon>
        <taxon>Fungi</taxon>
        <taxon>Dikarya</taxon>
        <taxon>Basidiomycota</taxon>
        <taxon>Agaricomycotina</taxon>
        <taxon>Tremellomycetes</taxon>
        <taxon>Tremellales</taxon>
        <taxon>Cryptococcaceae</taxon>
        <taxon>Cryptococcus</taxon>
        <taxon>Cryptococcus gattii species complex</taxon>
    </lineage>
</organism>
<dbReference type="KEGG" id="cdeu:CNBG_1734"/>
<evidence type="ECO:0000313" key="4">
    <source>
        <dbReference type="Proteomes" id="UP000029445"/>
    </source>
</evidence>
<dbReference type="Gene3D" id="3.30.60.190">
    <property type="match status" value="1"/>
</dbReference>
<dbReference type="Proteomes" id="UP000029445">
    <property type="component" value="Chromosome 5"/>
</dbReference>
<evidence type="ECO:0000313" key="3">
    <source>
        <dbReference type="EMBL" id="KGB75896.1"/>
    </source>
</evidence>
<dbReference type="PROSITE" id="PS51083">
    <property type="entry name" value="ZF_HIT"/>
    <property type="match status" value="1"/>
</dbReference>
<dbReference type="CDD" id="cd23024">
    <property type="entry name" value="zf-HIT_ZNHIT2-3"/>
    <property type="match status" value="1"/>
</dbReference>
<dbReference type="RefSeq" id="XP_062881811.1">
    <property type="nucleotide sequence ID" value="XM_063025856.1"/>
</dbReference>
<dbReference type="HOGENOM" id="CLU_041572_1_0_1"/>
<dbReference type="GO" id="GO:0008270">
    <property type="term" value="F:zinc ion binding"/>
    <property type="evidence" value="ECO:0007669"/>
    <property type="project" value="UniProtKB-UniRule"/>
</dbReference>
<dbReference type="OrthoDB" id="18412at2759"/>
<evidence type="ECO:0000259" key="2">
    <source>
        <dbReference type="PROSITE" id="PS51083"/>
    </source>
</evidence>
<reference evidence="3 4" key="2">
    <citation type="journal article" date="2018" name="Proc. Natl. Acad. Sci.">
        <title>RNAi is a critical determinant of centromere evolution in closely related fungi.</title>
        <authorList>
            <person name="Yadav V."/>
            <person name="Sun S."/>
            <person name="Billmyre R.B."/>
            <person name="Thimmappa B.C."/>
            <person name="Shea T."/>
            <person name="Lintner R."/>
            <person name="Bakkeren G."/>
            <person name="Cuomo C.A."/>
            <person name="Heitman J."/>
            <person name="Sanyal K."/>
        </authorList>
    </citation>
    <scope>NUCLEOTIDE SEQUENCE [LARGE SCALE GENOMIC DNA]</scope>
    <source>
        <strain evidence="3 4">R265</strain>
    </source>
</reference>
<reference evidence="3 4" key="1">
    <citation type="journal article" date="2011" name="MBio">
        <title>Genome variation in Cryptococcus gattii, an emerging pathogen of immunocompetent hosts.</title>
        <authorList>
            <person name="D'Souza C.A."/>
            <person name="Kronstad J.W."/>
            <person name="Taylor G."/>
            <person name="Warren R."/>
            <person name="Yuen M."/>
            <person name="Hu G."/>
            <person name="Jung W.H."/>
            <person name="Sham A."/>
            <person name="Kidd S.E."/>
            <person name="Tangen K."/>
            <person name="Lee N."/>
            <person name="Zeilmaker T."/>
            <person name="Sawkins J."/>
            <person name="McVicker G."/>
            <person name="Shah S."/>
            <person name="Gnerre S."/>
            <person name="Griggs A."/>
            <person name="Zeng Q."/>
            <person name="Bartlett K."/>
            <person name="Li W."/>
            <person name="Wang X."/>
            <person name="Heitman J."/>
            <person name="Stajich J.E."/>
            <person name="Fraser J.A."/>
            <person name="Meyer W."/>
            <person name="Carter D."/>
            <person name="Schein J."/>
            <person name="Krzywinski M."/>
            <person name="Kwon-Chung K.J."/>
            <person name="Varma A."/>
            <person name="Wang J."/>
            <person name="Brunham R."/>
            <person name="Fyfe M."/>
            <person name="Ouellette B.F."/>
            <person name="Siddiqui A."/>
            <person name="Marra M."/>
            <person name="Jones S."/>
            <person name="Holt R."/>
            <person name="Birren B.W."/>
            <person name="Galagan J.E."/>
            <person name="Cuomo C.A."/>
        </authorList>
    </citation>
    <scope>NUCLEOTIDE SEQUENCE [LARGE SCALE GENOMIC DNA]</scope>
    <source>
        <strain evidence="3 4">R265</strain>
    </source>
</reference>
<dbReference type="PANTHER" id="PTHR15555:SF0">
    <property type="entry name" value="ZINC FINGER HIT DOMAIN-CONTAINING PROTEIN 2"/>
    <property type="match status" value="1"/>
</dbReference>
<dbReference type="EMBL" id="CP025763">
    <property type="protein sequence ID" value="KGB75896.1"/>
    <property type="molecule type" value="Genomic_DNA"/>
</dbReference>
<sequence length="411" mass="46398">MSIKQPKPLQIRLPFKVPRPKKSIPDVRVCGICRKNDSKYTCPRCNVAYCSLDCFKNESHAQCSEPFYKTTVLDSISADPKAGLEEKRAMMEMLRRFEEAEAKGGNGLEELESEDEEDELINRLQEVDIDSLDSNELFKLLPPKHRDAFIQALQNPDSEETRALLESASGELIPQAPDVLPWWESEEILDDGGNENERNKVEPEPSLIPQEILLGIKPPEGVGQKLVYNAIAIGIAYVHTLLSFRLPSLSPTHLTSQDLETLDIKTSLGELVPFLVVPKSTVRYESIGSAWGNVWEAIGSEISSPPSTEILRQLLSVISPLLHPPITTPSYPKLLLILSDIYHLYTIPPGKVGAAVPRKLAFYVKALEQLERREWLELENGIRKELDKLEREDDQEIQFDEKKDNEKLKIV</sequence>
<name>A0A095D3H6_CRYD2</name>
<dbReference type="AlphaFoldDB" id="A0A095D3H6"/>
<keyword evidence="1" id="KW-0863">Zinc-finger</keyword>
<dbReference type="Pfam" id="PF04438">
    <property type="entry name" value="zf-HIT"/>
    <property type="match status" value="1"/>
</dbReference>
<protein>
    <recommendedName>
        <fullName evidence="2">HIT-type domain-containing protein</fullName>
    </recommendedName>
</protein>
<dbReference type="GeneID" id="88178130"/>